<dbReference type="InterPro" id="IPR011006">
    <property type="entry name" value="CheY-like_superfamily"/>
</dbReference>
<dbReference type="Gene3D" id="3.40.50.2300">
    <property type="match status" value="1"/>
</dbReference>
<reference evidence="6 7" key="1">
    <citation type="submission" date="2019-02" db="EMBL/GenBank/DDBJ databases">
        <title>Deep-cultivation of Planctomycetes and their phenomic and genomic characterization uncovers novel biology.</title>
        <authorList>
            <person name="Wiegand S."/>
            <person name="Jogler M."/>
            <person name="Boedeker C."/>
            <person name="Pinto D."/>
            <person name="Vollmers J."/>
            <person name="Rivas-Marin E."/>
            <person name="Kohn T."/>
            <person name="Peeters S.H."/>
            <person name="Heuer A."/>
            <person name="Rast P."/>
            <person name="Oberbeckmann S."/>
            <person name="Bunk B."/>
            <person name="Jeske O."/>
            <person name="Meyerdierks A."/>
            <person name="Storesund J.E."/>
            <person name="Kallscheuer N."/>
            <person name="Luecker S."/>
            <person name="Lage O.M."/>
            <person name="Pohl T."/>
            <person name="Merkel B.J."/>
            <person name="Hornburger P."/>
            <person name="Mueller R.-W."/>
            <person name="Bruemmer F."/>
            <person name="Labrenz M."/>
            <person name="Spormann A.M."/>
            <person name="Op den Camp H."/>
            <person name="Overmann J."/>
            <person name="Amann R."/>
            <person name="Jetten M.S.M."/>
            <person name="Mascher T."/>
            <person name="Medema M.H."/>
            <person name="Devos D.P."/>
            <person name="Kaster A.-K."/>
            <person name="Ovreas L."/>
            <person name="Rohde M."/>
            <person name="Galperin M.Y."/>
            <person name="Jogler C."/>
        </authorList>
    </citation>
    <scope>NUCLEOTIDE SEQUENCE [LARGE SCALE GENOMIC DNA]</scope>
    <source>
        <strain evidence="6 7">Pan189</strain>
    </source>
</reference>
<dbReference type="PROSITE" id="PS50110">
    <property type="entry name" value="RESPONSE_REGULATORY"/>
    <property type="match status" value="1"/>
</dbReference>
<dbReference type="PANTHER" id="PTHR44591">
    <property type="entry name" value="STRESS RESPONSE REGULATOR PROTEIN 1"/>
    <property type="match status" value="1"/>
</dbReference>
<name>A0A517QWT2_9PLAN</name>
<dbReference type="AlphaFoldDB" id="A0A517QWT2"/>
<dbReference type="SMART" id="SM00448">
    <property type="entry name" value="REC"/>
    <property type="match status" value="1"/>
</dbReference>
<gene>
    <name evidence="6" type="primary">arcB</name>
    <name evidence="6" type="ORF">Pan189_04740</name>
</gene>
<keyword evidence="7" id="KW-1185">Reference proteome</keyword>
<evidence type="ECO:0000256" key="3">
    <source>
        <dbReference type="PROSITE-ProRule" id="PRU00169"/>
    </source>
</evidence>
<dbReference type="InterPro" id="IPR008207">
    <property type="entry name" value="Sig_transdc_His_kin_Hpt_dom"/>
</dbReference>
<evidence type="ECO:0000259" key="4">
    <source>
        <dbReference type="PROSITE" id="PS50110"/>
    </source>
</evidence>
<evidence type="ECO:0000259" key="5">
    <source>
        <dbReference type="PROSITE" id="PS50894"/>
    </source>
</evidence>
<dbReference type="RefSeq" id="WP_145362348.1">
    <property type="nucleotide sequence ID" value="NZ_CP036268.1"/>
</dbReference>
<dbReference type="EC" id="2.7.13.3" evidence="6"/>
<feature type="domain" description="HPt" evidence="5">
    <location>
        <begin position="148"/>
        <end position="246"/>
    </location>
</feature>
<evidence type="ECO:0000256" key="1">
    <source>
        <dbReference type="ARBA" id="ARBA00022553"/>
    </source>
</evidence>
<dbReference type="InterPro" id="IPR036641">
    <property type="entry name" value="HPT_dom_sf"/>
</dbReference>
<dbReference type="OrthoDB" id="195863at2"/>
<dbReference type="EMBL" id="CP036268">
    <property type="protein sequence ID" value="QDT36119.1"/>
    <property type="molecule type" value="Genomic_DNA"/>
</dbReference>
<evidence type="ECO:0000256" key="2">
    <source>
        <dbReference type="PROSITE-ProRule" id="PRU00110"/>
    </source>
</evidence>
<protein>
    <submittedName>
        <fullName evidence="6">Aerobic respiration control sensor protein ArcB</fullName>
        <ecNumber evidence="6">2.7.13.3</ecNumber>
    </submittedName>
</protein>
<dbReference type="GO" id="GO:0004673">
    <property type="term" value="F:protein histidine kinase activity"/>
    <property type="evidence" value="ECO:0007669"/>
    <property type="project" value="UniProtKB-EC"/>
</dbReference>
<evidence type="ECO:0000313" key="7">
    <source>
        <dbReference type="Proteomes" id="UP000317318"/>
    </source>
</evidence>
<evidence type="ECO:0000313" key="6">
    <source>
        <dbReference type="EMBL" id="QDT36119.1"/>
    </source>
</evidence>
<dbReference type="CDD" id="cd17546">
    <property type="entry name" value="REC_hyHK_CKI1_RcsC-like"/>
    <property type="match status" value="1"/>
</dbReference>
<dbReference type="SUPFAM" id="SSF52172">
    <property type="entry name" value="CheY-like"/>
    <property type="match status" value="1"/>
</dbReference>
<proteinExistence type="predicted"/>
<dbReference type="Proteomes" id="UP000317318">
    <property type="component" value="Chromosome"/>
</dbReference>
<dbReference type="Pfam" id="PF00072">
    <property type="entry name" value="Response_reg"/>
    <property type="match status" value="1"/>
</dbReference>
<dbReference type="SUPFAM" id="SSF47226">
    <property type="entry name" value="Histidine-containing phosphotransfer domain, HPT domain"/>
    <property type="match status" value="1"/>
</dbReference>
<keyword evidence="1 3" id="KW-0597">Phosphoprotein</keyword>
<sequence>MRVLVVDDVFANRLLVETLLSEHAHEITCADSGEAALAEFESKEFDVVLLDVNLPDISGRDVARKVRSTFESEGRPCPRLIAFTGTVEFDSDLQQVFEAVLTKPFRIEDLFALIDGRNTQPTEPEATTDGPAELETYDPHPALSVFSKPDRASQFVGWFIEDTEKLLSDLRSAIAASNRKAAKGAAHALKGLGASAKAESATAIARQLEVCLDTEGDNPEDCDKTDRLLREVIRQFEFVGSRLRAAVDPDVRSAGDRTG</sequence>
<dbReference type="InterPro" id="IPR050595">
    <property type="entry name" value="Bact_response_regulator"/>
</dbReference>
<keyword evidence="6" id="KW-0808">Transferase</keyword>
<dbReference type="GO" id="GO:0000160">
    <property type="term" value="P:phosphorelay signal transduction system"/>
    <property type="evidence" value="ECO:0007669"/>
    <property type="project" value="InterPro"/>
</dbReference>
<feature type="modified residue" description="Phosphohistidine" evidence="2">
    <location>
        <position position="187"/>
    </location>
</feature>
<dbReference type="PANTHER" id="PTHR44591:SF3">
    <property type="entry name" value="RESPONSE REGULATORY DOMAIN-CONTAINING PROTEIN"/>
    <property type="match status" value="1"/>
</dbReference>
<accession>A0A517QWT2</accession>
<dbReference type="Pfam" id="PF01627">
    <property type="entry name" value="Hpt"/>
    <property type="match status" value="1"/>
</dbReference>
<organism evidence="6 7">
    <name type="scientific">Stratiformator vulcanicus</name>
    <dbReference type="NCBI Taxonomy" id="2527980"/>
    <lineage>
        <taxon>Bacteria</taxon>
        <taxon>Pseudomonadati</taxon>
        <taxon>Planctomycetota</taxon>
        <taxon>Planctomycetia</taxon>
        <taxon>Planctomycetales</taxon>
        <taxon>Planctomycetaceae</taxon>
        <taxon>Stratiformator</taxon>
    </lineage>
</organism>
<dbReference type="KEGG" id="svp:Pan189_04740"/>
<feature type="domain" description="Response regulatory" evidence="4">
    <location>
        <begin position="2"/>
        <end position="118"/>
    </location>
</feature>
<dbReference type="PROSITE" id="PS50894">
    <property type="entry name" value="HPT"/>
    <property type="match status" value="1"/>
</dbReference>
<feature type="modified residue" description="4-aspartylphosphate" evidence="3">
    <location>
        <position position="51"/>
    </location>
</feature>
<dbReference type="InterPro" id="IPR001789">
    <property type="entry name" value="Sig_transdc_resp-reg_receiver"/>
</dbReference>
<dbReference type="Gene3D" id="1.20.120.160">
    <property type="entry name" value="HPT domain"/>
    <property type="match status" value="1"/>
</dbReference>